<gene>
    <name evidence="1" type="ORF">SDC9_172664</name>
</gene>
<reference evidence="1" key="1">
    <citation type="submission" date="2019-08" db="EMBL/GenBank/DDBJ databases">
        <authorList>
            <person name="Kucharzyk K."/>
            <person name="Murdoch R.W."/>
            <person name="Higgins S."/>
            <person name="Loffler F."/>
        </authorList>
    </citation>
    <scope>NUCLEOTIDE SEQUENCE</scope>
</reference>
<comment type="caution">
    <text evidence="1">The sequence shown here is derived from an EMBL/GenBank/DDBJ whole genome shotgun (WGS) entry which is preliminary data.</text>
</comment>
<sequence>MPQTGHSLAVDADTALRIGHRDIRVVFVLPEAAAEHGRLIGLDRADADTAQLRVSAARDNGDPLGKAGICRSLCVDGAHDAAALNCFGQNIVLQADAA</sequence>
<dbReference type="EMBL" id="VSSQ01074366">
    <property type="protein sequence ID" value="MPN25257.1"/>
    <property type="molecule type" value="Genomic_DNA"/>
</dbReference>
<evidence type="ECO:0000313" key="1">
    <source>
        <dbReference type="EMBL" id="MPN25257.1"/>
    </source>
</evidence>
<proteinExistence type="predicted"/>
<accession>A0A645GEB3</accession>
<organism evidence="1">
    <name type="scientific">bioreactor metagenome</name>
    <dbReference type="NCBI Taxonomy" id="1076179"/>
    <lineage>
        <taxon>unclassified sequences</taxon>
        <taxon>metagenomes</taxon>
        <taxon>ecological metagenomes</taxon>
    </lineage>
</organism>
<protein>
    <submittedName>
        <fullName evidence="1">Uncharacterized protein</fullName>
    </submittedName>
</protein>
<name>A0A645GEB3_9ZZZZ</name>
<dbReference type="AlphaFoldDB" id="A0A645GEB3"/>